<proteinExistence type="predicted"/>
<gene>
    <name evidence="2" type="ORF">Desgi_3307</name>
</gene>
<dbReference type="InterPro" id="IPR025470">
    <property type="entry name" value="DUF4321"/>
</dbReference>
<reference evidence="2 3" key="1">
    <citation type="submission" date="2012-01" db="EMBL/GenBank/DDBJ databases">
        <title>Complete sequence of Desulfotomaculum gibsoniae DSM 7213.</title>
        <authorList>
            <consortium name="US DOE Joint Genome Institute"/>
            <person name="Lucas S."/>
            <person name="Han J."/>
            <person name="Lapidus A."/>
            <person name="Cheng J.-F."/>
            <person name="Goodwin L."/>
            <person name="Pitluck S."/>
            <person name="Peters L."/>
            <person name="Ovchinnikova G."/>
            <person name="Teshima H."/>
            <person name="Detter J.C."/>
            <person name="Han C."/>
            <person name="Tapia R."/>
            <person name="Land M."/>
            <person name="Hauser L."/>
            <person name="Kyrpides N."/>
            <person name="Ivanova N."/>
            <person name="Pagani I."/>
            <person name="Parshina S."/>
            <person name="Plugge C."/>
            <person name="Muyzer G."/>
            <person name="Kuever J."/>
            <person name="Ivanova A."/>
            <person name="Nazina T."/>
            <person name="Klenk H.-P."/>
            <person name="Brambilla E."/>
            <person name="Spring S."/>
            <person name="Stams A.F."/>
            <person name="Woyke T."/>
        </authorList>
    </citation>
    <scope>NUCLEOTIDE SEQUENCE [LARGE SCALE GENOMIC DNA]</scope>
    <source>
        <strain evidence="2 3">DSM 7213</strain>
    </source>
</reference>
<keyword evidence="1" id="KW-0812">Transmembrane</keyword>
<dbReference type="KEGG" id="dgi:Desgi_3307"/>
<keyword evidence="1" id="KW-1133">Transmembrane helix</keyword>
<evidence type="ECO:0000313" key="3">
    <source>
        <dbReference type="Proteomes" id="UP000013520"/>
    </source>
</evidence>
<evidence type="ECO:0008006" key="4">
    <source>
        <dbReference type="Google" id="ProtNLM"/>
    </source>
</evidence>
<dbReference type="Pfam" id="PF14209">
    <property type="entry name" value="DUF4321"/>
    <property type="match status" value="1"/>
</dbReference>
<dbReference type="Proteomes" id="UP000013520">
    <property type="component" value="Chromosome"/>
</dbReference>
<dbReference type="EMBL" id="CP003273">
    <property type="protein sequence ID" value="AGL02653.1"/>
    <property type="molecule type" value="Genomic_DNA"/>
</dbReference>
<evidence type="ECO:0000256" key="1">
    <source>
        <dbReference type="SAM" id="Phobius"/>
    </source>
</evidence>
<dbReference type="AlphaFoldDB" id="R4KHG1"/>
<accession>R4KHG1</accession>
<dbReference type="HOGENOM" id="CLU_166657_4_0_9"/>
<evidence type="ECO:0000313" key="2">
    <source>
        <dbReference type="EMBL" id="AGL02653.1"/>
    </source>
</evidence>
<protein>
    <recommendedName>
        <fullName evidence="4">DUF4321 domain-containing protein</fullName>
    </recommendedName>
</protein>
<dbReference type="RefSeq" id="WP_006523313.1">
    <property type="nucleotide sequence ID" value="NC_021184.1"/>
</dbReference>
<organism evidence="2 3">
    <name type="scientific">Desulfoscipio gibsoniae DSM 7213</name>
    <dbReference type="NCBI Taxonomy" id="767817"/>
    <lineage>
        <taxon>Bacteria</taxon>
        <taxon>Bacillati</taxon>
        <taxon>Bacillota</taxon>
        <taxon>Clostridia</taxon>
        <taxon>Eubacteriales</taxon>
        <taxon>Desulfallaceae</taxon>
        <taxon>Desulfoscipio</taxon>
    </lineage>
</organism>
<dbReference type="eggNOG" id="ENOG50331SY">
    <property type="taxonomic scope" value="Bacteria"/>
</dbReference>
<keyword evidence="3" id="KW-1185">Reference proteome</keyword>
<name>R4KHG1_9FIRM</name>
<dbReference type="OrthoDB" id="1787455at2"/>
<dbReference type="STRING" id="767817.Desgi_3307"/>
<feature type="transmembrane region" description="Helical" evidence="1">
    <location>
        <begin position="57"/>
        <end position="82"/>
    </location>
</feature>
<sequence length="85" mass="9050">MAKTYRGGNSVWILFLLLLAGGLVGSAISSSLANILPFLAATGKIGLQPSTLDLQFMQITFGFTFNIGPVTALGLVLGYIVYRRI</sequence>
<keyword evidence="1" id="KW-0472">Membrane</keyword>